<dbReference type="RefSeq" id="WP_071834494.1">
    <property type="nucleotide sequence ID" value="NZ_LSRP01000107.1"/>
</dbReference>
<dbReference type="GO" id="GO:0016301">
    <property type="term" value="F:kinase activity"/>
    <property type="evidence" value="ECO:0007669"/>
    <property type="project" value="UniProtKB-KW"/>
</dbReference>
<dbReference type="InterPro" id="IPR036425">
    <property type="entry name" value="MoaB/Mog-like_dom_sf"/>
</dbReference>
<dbReference type="PANTHER" id="PTHR43777:SF1">
    <property type="entry name" value="MOLYBDENUM COFACTOR CYTIDYLYLTRANSFERASE"/>
    <property type="match status" value="1"/>
</dbReference>
<gene>
    <name evidence="3" type="ORF">AX760_04930</name>
</gene>
<evidence type="ECO:0000259" key="2">
    <source>
        <dbReference type="Pfam" id="PF12804"/>
    </source>
</evidence>
<dbReference type="CDD" id="cd04182">
    <property type="entry name" value="GT_2_like_f"/>
    <property type="match status" value="1"/>
</dbReference>
<dbReference type="SUPFAM" id="SSF53218">
    <property type="entry name" value="Molybdenum cofactor biosynthesis proteins"/>
    <property type="match status" value="1"/>
</dbReference>
<evidence type="ECO:0000256" key="1">
    <source>
        <dbReference type="ARBA" id="ARBA00022842"/>
    </source>
</evidence>
<keyword evidence="1" id="KW-0460">Magnesium</keyword>
<keyword evidence="3" id="KW-0418">Kinase</keyword>
<dbReference type="Pfam" id="PF12804">
    <property type="entry name" value="NTP_transf_3"/>
    <property type="match status" value="1"/>
</dbReference>
<dbReference type="Proteomes" id="UP000182661">
    <property type="component" value="Unassembled WGS sequence"/>
</dbReference>
<accession>A0A657LSY0</accession>
<dbReference type="AlphaFoldDB" id="A0A657LSY0"/>
<keyword evidence="4" id="KW-1185">Reference proteome</keyword>
<reference evidence="3 4" key="1">
    <citation type="submission" date="2016-02" db="EMBL/GenBank/DDBJ databases">
        <title>Genome sequencing of a beta-galactosidase producing bacteria Rhizobium sp. 59.</title>
        <authorList>
            <person name="Wang D."/>
            <person name="Kot W."/>
            <person name="Qin Y."/>
            <person name="Hansen L."/>
            <person name="Naqvi K."/>
            <person name="Rensing C."/>
        </authorList>
    </citation>
    <scope>NUCLEOTIDE SEQUENCE [LARGE SCALE GENOMIC DNA]</scope>
    <source>
        <strain evidence="3 4">59</strain>
    </source>
</reference>
<dbReference type="PANTHER" id="PTHR43777">
    <property type="entry name" value="MOLYBDENUM COFACTOR CYTIDYLYLTRANSFERASE"/>
    <property type="match status" value="1"/>
</dbReference>
<dbReference type="Gene3D" id="3.90.550.10">
    <property type="entry name" value="Spore Coat Polysaccharide Biosynthesis Protein SpsA, Chain A"/>
    <property type="match status" value="1"/>
</dbReference>
<dbReference type="InterPro" id="IPR025877">
    <property type="entry name" value="MobA-like_NTP_Trfase"/>
</dbReference>
<evidence type="ECO:0000313" key="3">
    <source>
        <dbReference type="EMBL" id="OJF93355.1"/>
    </source>
</evidence>
<dbReference type="EMBL" id="LSRP01000107">
    <property type="protein sequence ID" value="OJF93355.1"/>
    <property type="molecule type" value="Genomic_DNA"/>
</dbReference>
<dbReference type="PIRSF" id="PIRSF036626">
    <property type="entry name" value="MPTBd_MobAlike"/>
    <property type="match status" value="1"/>
</dbReference>
<proteinExistence type="predicted"/>
<protein>
    <submittedName>
        <fullName evidence="3">4-diphosphocytidyl-2C-methyl-D-erythritol kinase</fullName>
    </submittedName>
</protein>
<dbReference type="SUPFAM" id="SSF53448">
    <property type="entry name" value="Nucleotide-diphospho-sugar transferases"/>
    <property type="match status" value="1"/>
</dbReference>
<name>A0A657LSY0_9HYPH</name>
<dbReference type="InterPro" id="IPR012184">
    <property type="entry name" value="Bifunc_Mopterin-bd"/>
</dbReference>
<keyword evidence="3" id="KW-0808">Transferase</keyword>
<evidence type="ECO:0000313" key="4">
    <source>
        <dbReference type="Proteomes" id="UP000182661"/>
    </source>
</evidence>
<dbReference type="CDD" id="cd03522">
    <property type="entry name" value="MoeA_like"/>
    <property type="match status" value="1"/>
</dbReference>
<organism evidence="3 4">
    <name type="scientific">Pararhizobium antarcticum</name>
    <dbReference type="NCBI Taxonomy" id="1798805"/>
    <lineage>
        <taxon>Bacteria</taxon>
        <taxon>Pseudomonadati</taxon>
        <taxon>Pseudomonadota</taxon>
        <taxon>Alphaproteobacteria</taxon>
        <taxon>Hyphomicrobiales</taxon>
        <taxon>Rhizobiaceae</taxon>
        <taxon>Rhizobium/Agrobacterium group</taxon>
        <taxon>Pararhizobium</taxon>
    </lineage>
</organism>
<feature type="domain" description="MobA-like NTP transferase" evidence="2">
    <location>
        <begin position="345"/>
        <end position="506"/>
    </location>
</feature>
<dbReference type="GO" id="GO:0016779">
    <property type="term" value="F:nucleotidyltransferase activity"/>
    <property type="evidence" value="ECO:0007669"/>
    <property type="project" value="UniProtKB-ARBA"/>
</dbReference>
<dbReference type="Gene3D" id="3.40.980.10">
    <property type="entry name" value="MoaB/Mog-like domain"/>
    <property type="match status" value="1"/>
</dbReference>
<dbReference type="InterPro" id="IPR029044">
    <property type="entry name" value="Nucleotide-diphossugar_trans"/>
</dbReference>
<dbReference type="OrthoDB" id="9779263at2"/>
<comment type="caution">
    <text evidence="3">The sequence shown here is derived from an EMBL/GenBank/DDBJ whole genome shotgun (WGS) entry which is preliminary data.</text>
</comment>
<sequence length="539" mass="55851">MKFGPVPVETAEGCVLAHAIKLAETRLSKGHILTQGDLAAIEAAGMGHVVVARLDPGDLLEDAAASRLAAVIRHDHVRSSEAATGRVNLYATSDGVFVADSAVVDRLNRIDPAITLACLADHVPVCAGDMVATIKIIPLAVAPAPVEEACALLQAAPAFAVKPFRALRVTLVATLLPSLKTSVMDKTRRILEERLRPSASTLLGEMRVEHTTEAIAAAIRQAAPTSELIIVFGASAVADQDDVLPAGLRAAGGVVDYLGMPVDPGNLIVIGHLGDIPVIGAPGCARSPKENGFDWVLNRILVGEQPSAQEISGMGVGGLLMEIPSRPLPRERTTMPEDYALIDIVVLAAGQASRMGLSGHHKLLAEFDGVPLVRKTVETAIAASGSKVVVVTGHRSQEIAGSLAGLDVRIVENPAYADGMASSLKTGLDALGDQTSGLLVMLADMPAIVPDDLRRMLAAFAQSKGEAVVRASHAGKRGNPVILPRATFAAIRSLEGDVGARQVVESCGLAIIDVELGPAAHLDLDTPDAVLAAGGILKG</sequence>